<evidence type="ECO:0000256" key="3">
    <source>
        <dbReference type="ARBA" id="ARBA00023015"/>
    </source>
</evidence>
<protein>
    <recommendedName>
        <fullName evidence="9">BZIP domain-containing protein</fullName>
    </recommendedName>
</protein>
<dbReference type="GO" id="GO:0000981">
    <property type="term" value="F:DNA-binding transcription factor activity, RNA polymerase II-specific"/>
    <property type="evidence" value="ECO:0007669"/>
    <property type="project" value="InterPro"/>
</dbReference>
<keyword evidence="6" id="KW-0834">Unfolded protein response</keyword>
<keyword evidence="4" id="KW-0238">DNA-binding</keyword>
<dbReference type="VEuPathDB" id="FungiDB:F4678DRAFT_285622"/>
<feature type="region of interest" description="Disordered" evidence="8">
    <location>
        <begin position="1"/>
        <end position="98"/>
    </location>
</feature>
<feature type="compositionally biased region" description="Low complexity" evidence="8">
    <location>
        <begin position="39"/>
        <end position="56"/>
    </location>
</feature>
<keyword evidence="11" id="KW-1185">Reference proteome</keyword>
<dbReference type="GO" id="GO:0045944">
    <property type="term" value="P:positive regulation of transcription by RNA polymerase II"/>
    <property type="evidence" value="ECO:0007669"/>
    <property type="project" value="InterPro"/>
</dbReference>
<keyword evidence="7" id="KW-0539">Nucleus</keyword>
<evidence type="ECO:0000256" key="8">
    <source>
        <dbReference type="SAM" id="MobiDB-lite"/>
    </source>
</evidence>
<comment type="subcellular location">
    <subcellularLocation>
        <location evidence="1">Nucleus</location>
    </subcellularLocation>
</comment>
<evidence type="ECO:0000256" key="7">
    <source>
        <dbReference type="ARBA" id="ARBA00023242"/>
    </source>
</evidence>
<name>A0A9W8TKF3_9PEZI</name>
<dbReference type="PROSITE" id="PS50217">
    <property type="entry name" value="BZIP"/>
    <property type="match status" value="1"/>
</dbReference>
<dbReference type="GO" id="GO:0005634">
    <property type="term" value="C:nucleus"/>
    <property type="evidence" value="ECO:0007669"/>
    <property type="project" value="UniProtKB-SubCell"/>
</dbReference>
<dbReference type="InterPro" id="IPR004827">
    <property type="entry name" value="bZIP"/>
</dbReference>
<evidence type="ECO:0000259" key="9">
    <source>
        <dbReference type="PROSITE" id="PS50217"/>
    </source>
</evidence>
<evidence type="ECO:0000256" key="5">
    <source>
        <dbReference type="ARBA" id="ARBA00023163"/>
    </source>
</evidence>
<feature type="region of interest" description="Disordered" evidence="8">
    <location>
        <begin position="619"/>
        <end position="682"/>
    </location>
</feature>
<evidence type="ECO:0000256" key="2">
    <source>
        <dbReference type="ARBA" id="ARBA00007163"/>
    </source>
</evidence>
<dbReference type="SMART" id="SM00338">
    <property type="entry name" value="BRLZ"/>
    <property type="match status" value="1"/>
</dbReference>
<comment type="similarity">
    <text evidence="2">Belongs to the bZIP family.</text>
</comment>
<organism evidence="10 11">
    <name type="scientific">Xylaria arbuscula</name>
    <dbReference type="NCBI Taxonomy" id="114810"/>
    <lineage>
        <taxon>Eukaryota</taxon>
        <taxon>Fungi</taxon>
        <taxon>Dikarya</taxon>
        <taxon>Ascomycota</taxon>
        <taxon>Pezizomycotina</taxon>
        <taxon>Sordariomycetes</taxon>
        <taxon>Xylariomycetidae</taxon>
        <taxon>Xylariales</taxon>
        <taxon>Xylariaceae</taxon>
        <taxon>Xylaria</taxon>
    </lineage>
</organism>
<dbReference type="CDD" id="cd14710">
    <property type="entry name" value="bZIP_HAC1-like"/>
    <property type="match status" value="1"/>
</dbReference>
<feature type="domain" description="BZIP" evidence="9">
    <location>
        <begin position="93"/>
        <end position="150"/>
    </location>
</feature>
<dbReference type="PANTHER" id="PTHR46714:SF6">
    <property type="entry name" value="TRANSCRIPTIONAL ACTIVATOR HAC1"/>
    <property type="match status" value="1"/>
</dbReference>
<dbReference type="VEuPathDB" id="FungiDB:F4678DRAFT_418848"/>
<evidence type="ECO:0000256" key="1">
    <source>
        <dbReference type="ARBA" id="ARBA00004123"/>
    </source>
</evidence>
<reference evidence="10" key="1">
    <citation type="submission" date="2022-07" db="EMBL/GenBank/DDBJ databases">
        <title>Genome Sequence of Xylaria arbuscula.</title>
        <authorList>
            <person name="Buettner E."/>
        </authorList>
    </citation>
    <scope>NUCLEOTIDE SEQUENCE</scope>
    <source>
        <strain evidence="10">VT107</strain>
    </source>
</reference>
<dbReference type="SUPFAM" id="SSF57959">
    <property type="entry name" value="Leucine zipper domain"/>
    <property type="match status" value="1"/>
</dbReference>
<feature type="region of interest" description="Disordered" evidence="8">
    <location>
        <begin position="411"/>
        <end position="437"/>
    </location>
</feature>
<evidence type="ECO:0000256" key="6">
    <source>
        <dbReference type="ARBA" id="ARBA00023230"/>
    </source>
</evidence>
<feature type="compositionally biased region" description="Basic and acidic residues" evidence="8">
    <location>
        <begin position="87"/>
        <end position="98"/>
    </location>
</feature>
<feature type="compositionally biased region" description="Low complexity" evidence="8">
    <location>
        <begin position="421"/>
        <end position="430"/>
    </location>
</feature>
<keyword evidence="5" id="KW-0804">Transcription</keyword>
<accession>A0A9W8TKF3</accession>
<evidence type="ECO:0000313" key="11">
    <source>
        <dbReference type="Proteomes" id="UP001148614"/>
    </source>
</evidence>
<dbReference type="AlphaFoldDB" id="A0A9W8TKF3"/>
<dbReference type="Gene3D" id="1.20.5.170">
    <property type="match status" value="1"/>
</dbReference>
<dbReference type="EMBL" id="JANPWZ010001459">
    <property type="protein sequence ID" value="KAJ3565655.1"/>
    <property type="molecule type" value="Genomic_DNA"/>
</dbReference>
<dbReference type="InterPro" id="IPR046347">
    <property type="entry name" value="bZIP_sf"/>
</dbReference>
<comment type="caution">
    <text evidence="10">The sequence shown here is derived from an EMBL/GenBank/DDBJ whole genome shotgun (WGS) entry which is preliminary data.</text>
</comment>
<proteinExistence type="inferred from homology"/>
<gene>
    <name evidence="10" type="ORF">NPX13_g7427</name>
</gene>
<dbReference type="PANTHER" id="PTHR46714">
    <property type="entry name" value="TRANSCRIPTIONAL ACTIVATOR HAC1"/>
    <property type="match status" value="1"/>
</dbReference>
<feature type="region of interest" description="Disordered" evidence="8">
    <location>
        <begin position="527"/>
        <end position="567"/>
    </location>
</feature>
<evidence type="ECO:0000256" key="4">
    <source>
        <dbReference type="ARBA" id="ARBA00023125"/>
    </source>
</evidence>
<dbReference type="GO" id="GO:0003677">
    <property type="term" value="F:DNA binding"/>
    <property type="evidence" value="ECO:0007669"/>
    <property type="project" value="UniProtKB-KW"/>
</dbReference>
<keyword evidence="3" id="KW-0805">Transcription regulation</keyword>
<dbReference type="Proteomes" id="UP001148614">
    <property type="component" value="Unassembled WGS sequence"/>
</dbReference>
<dbReference type="GO" id="GO:0006986">
    <property type="term" value="P:response to unfolded protein"/>
    <property type="evidence" value="ECO:0007669"/>
    <property type="project" value="UniProtKB-KW"/>
</dbReference>
<dbReference type="InterPro" id="IPR044280">
    <property type="entry name" value="Hac1/HY5"/>
</dbReference>
<feature type="compositionally biased region" description="Polar residues" evidence="8">
    <location>
        <begin position="542"/>
        <end position="559"/>
    </location>
</feature>
<evidence type="ECO:0000313" key="10">
    <source>
        <dbReference type="EMBL" id="KAJ3565655.1"/>
    </source>
</evidence>
<sequence length="682" mass="73615">MATTWEDEQVSQLSVATPQVKFEASPAESFLSTPGGELSDAATPAPDSTPAATPAAEGEKKPVKKRKSWGQVLPEPKTNLPPRKRAKTEDEKEQRRVERVLRNRRAAQSSRERKRQEVEALEQRNAALESALHTQQKQNLALMEELAQLRRSAGVASRSSTPLDAFQPSPLTLSQSLFQEPANGATQPHTGMIEDFILMPSEQDGTQDGTVNLASISPELNPVADSEMKTASSTMTTETEIATAPSTAATTSDVTQHPAAVLCDLQCPADFSLLPSSDIDSWGSQGQLSPSADPIGFEYNNLASDATPELPDFDISQFLSDDVSGAASGATAVYDSIVQDPESAFSFVDFENQVSSETFNQQPHLGASTHGCDDGVLASQGPLMWPVGTSLPSKEALLTLLWALRVEERKGRSHETKNNVSSSSSRPGSSVLREKASTTQTVLLVGGKRKGDGTVNNGGKRMLVRERQNLTAESHHKKLITGATMAPLCSAPDDIRVVLNMARRKVFYSLVSEITAYMRSQLELKSPGQHAHVEDGNPPPYSSTISDPSSRLEASQGSASGRHAPPQPYSQALIRLRKAALLHFDSWRAETLSRLKEVVAKADDQKVIDARRKRAENISIKQKQEAGGDAGDLLSFGDTASTSQPPEPDSKKPLPSDSNAAYDRPASRSRGSVERNTYPLAF</sequence>